<evidence type="ECO:0000313" key="4">
    <source>
        <dbReference type="Proteomes" id="UP001362999"/>
    </source>
</evidence>
<dbReference type="EMBL" id="JAWWNJ010000072">
    <property type="protein sequence ID" value="KAK7007215.1"/>
    <property type="molecule type" value="Genomic_DNA"/>
</dbReference>
<gene>
    <name evidence="2" type="ORF">R3P38DRAFT_2473476</name>
    <name evidence="3" type="ORF">R3P38DRAFT_2480014</name>
</gene>
<evidence type="ECO:0000313" key="2">
    <source>
        <dbReference type="EMBL" id="KAK7007212.1"/>
    </source>
</evidence>
<protein>
    <submittedName>
        <fullName evidence="2">Uncharacterized protein</fullName>
    </submittedName>
</protein>
<comment type="caution">
    <text evidence="2">The sequence shown here is derived from an EMBL/GenBank/DDBJ whole genome shotgun (WGS) entry which is preliminary data.</text>
</comment>
<name>A0AAW0AE90_9AGAR</name>
<feature type="non-terminal residue" evidence="2">
    <location>
        <position position="55"/>
    </location>
</feature>
<dbReference type="EMBL" id="JAWWNJ010000072">
    <property type="protein sequence ID" value="KAK7007212.1"/>
    <property type="molecule type" value="Genomic_DNA"/>
</dbReference>
<accession>A0AAW0AE90</accession>
<feature type="non-terminal residue" evidence="2">
    <location>
        <position position="1"/>
    </location>
</feature>
<organism evidence="2 4">
    <name type="scientific">Favolaschia claudopus</name>
    <dbReference type="NCBI Taxonomy" id="2862362"/>
    <lineage>
        <taxon>Eukaryota</taxon>
        <taxon>Fungi</taxon>
        <taxon>Dikarya</taxon>
        <taxon>Basidiomycota</taxon>
        <taxon>Agaricomycotina</taxon>
        <taxon>Agaricomycetes</taxon>
        <taxon>Agaricomycetidae</taxon>
        <taxon>Agaricales</taxon>
        <taxon>Marasmiineae</taxon>
        <taxon>Mycenaceae</taxon>
        <taxon>Favolaschia</taxon>
    </lineage>
</organism>
<keyword evidence="4" id="KW-1185">Reference proteome</keyword>
<dbReference type="Proteomes" id="UP001362999">
    <property type="component" value="Unassembled WGS sequence"/>
</dbReference>
<evidence type="ECO:0000256" key="1">
    <source>
        <dbReference type="SAM" id="MobiDB-lite"/>
    </source>
</evidence>
<evidence type="ECO:0000313" key="3">
    <source>
        <dbReference type="EMBL" id="KAK7007215.1"/>
    </source>
</evidence>
<proteinExistence type="predicted"/>
<dbReference type="AlphaFoldDB" id="A0AAW0AE90"/>
<reference evidence="2 4" key="1">
    <citation type="journal article" date="2024" name="J Genomics">
        <title>Draft genome sequencing and assembly of Favolaschia claudopus CIRM-BRFM 2984 isolated from oak limbs.</title>
        <authorList>
            <person name="Navarro D."/>
            <person name="Drula E."/>
            <person name="Chaduli D."/>
            <person name="Cazenave R."/>
            <person name="Ahrendt S."/>
            <person name="Wang J."/>
            <person name="Lipzen A."/>
            <person name="Daum C."/>
            <person name="Barry K."/>
            <person name="Grigoriev I.V."/>
            <person name="Favel A."/>
            <person name="Rosso M.N."/>
            <person name="Martin F."/>
        </authorList>
    </citation>
    <scope>NUCLEOTIDE SEQUENCE [LARGE SCALE GENOMIC DNA]</scope>
    <source>
        <strain evidence="2 4">CIRM-BRFM 2984</strain>
    </source>
</reference>
<feature type="compositionally biased region" description="Basic and acidic residues" evidence="1">
    <location>
        <begin position="45"/>
        <end position="55"/>
    </location>
</feature>
<feature type="region of interest" description="Disordered" evidence="1">
    <location>
        <begin position="21"/>
        <end position="55"/>
    </location>
</feature>
<sequence length="55" mass="6710">KINKPRKPKEIIHRLLRNRELEDAPQYETNSKRMANIARNYHNKLQKDRRDVTPD</sequence>